<dbReference type="STRING" id="65489.A0A0D3EZE3"/>
<dbReference type="Proteomes" id="UP000026960">
    <property type="component" value="Chromosome 1"/>
</dbReference>
<dbReference type="PaxDb" id="65489-OBART01G45970.1"/>
<evidence type="ECO:0000256" key="1">
    <source>
        <dbReference type="SAM" id="MobiDB-lite"/>
    </source>
</evidence>
<dbReference type="EnsemblPlants" id="OBART01G45970.1">
    <property type="protein sequence ID" value="OBART01G45970.1"/>
    <property type="gene ID" value="OBART01G45970"/>
</dbReference>
<feature type="compositionally biased region" description="Basic and acidic residues" evidence="1">
    <location>
        <begin position="1"/>
        <end position="20"/>
    </location>
</feature>
<feature type="region of interest" description="Disordered" evidence="1">
    <location>
        <begin position="1"/>
        <end position="34"/>
    </location>
</feature>
<keyword evidence="3" id="KW-1185">Reference proteome</keyword>
<dbReference type="Gene3D" id="2.120.10.30">
    <property type="entry name" value="TolB, C-terminal domain"/>
    <property type="match status" value="1"/>
</dbReference>
<accession>A0A0D3EZE3</accession>
<dbReference type="InterPro" id="IPR011042">
    <property type="entry name" value="6-blade_b-propeller_TolB-like"/>
</dbReference>
<evidence type="ECO:0000313" key="2">
    <source>
        <dbReference type="EnsemblPlants" id="OBART01G45970.1"/>
    </source>
</evidence>
<name>A0A0D3EZE3_9ORYZ</name>
<evidence type="ECO:0000313" key="3">
    <source>
        <dbReference type="Proteomes" id="UP000026960"/>
    </source>
</evidence>
<dbReference type="HOGENOM" id="CLU_1818778_0_0_1"/>
<sequence length="142" mass="15245">MAFLEEKGLGRGKGRWREAEAETGTGEGGGGALAVVKTGGRRGAQRGYRDMAGGVRTQVVTMLILPFGLSASHKCDSGMTRCVRVCGGNRRIAGQTEIANQLVGDLELEVWALGLRNPWRCSFDSARPSYFYCAGQVTFSII</sequence>
<reference evidence="2" key="2">
    <citation type="submission" date="2015-03" db="UniProtKB">
        <authorList>
            <consortium name="EnsemblPlants"/>
        </authorList>
    </citation>
    <scope>IDENTIFICATION</scope>
</reference>
<reference evidence="2" key="1">
    <citation type="journal article" date="2009" name="Rice">
        <title>De Novo Next Generation Sequencing of Plant Genomes.</title>
        <authorList>
            <person name="Rounsley S."/>
            <person name="Marri P.R."/>
            <person name="Yu Y."/>
            <person name="He R."/>
            <person name="Sisneros N."/>
            <person name="Goicoechea J.L."/>
            <person name="Lee S.J."/>
            <person name="Angelova A."/>
            <person name="Kudrna D."/>
            <person name="Luo M."/>
            <person name="Affourtit J."/>
            <person name="Desany B."/>
            <person name="Knight J."/>
            <person name="Niazi F."/>
            <person name="Egholm M."/>
            <person name="Wing R.A."/>
        </authorList>
    </citation>
    <scope>NUCLEOTIDE SEQUENCE [LARGE SCALE GENOMIC DNA]</scope>
    <source>
        <strain evidence="2">cv. IRGC 105608</strain>
    </source>
</reference>
<proteinExistence type="predicted"/>
<dbReference type="AlphaFoldDB" id="A0A0D3EZE3"/>
<protein>
    <submittedName>
        <fullName evidence="2">Uncharacterized protein</fullName>
    </submittedName>
</protein>
<organism evidence="2">
    <name type="scientific">Oryza barthii</name>
    <dbReference type="NCBI Taxonomy" id="65489"/>
    <lineage>
        <taxon>Eukaryota</taxon>
        <taxon>Viridiplantae</taxon>
        <taxon>Streptophyta</taxon>
        <taxon>Embryophyta</taxon>
        <taxon>Tracheophyta</taxon>
        <taxon>Spermatophyta</taxon>
        <taxon>Magnoliopsida</taxon>
        <taxon>Liliopsida</taxon>
        <taxon>Poales</taxon>
        <taxon>Poaceae</taxon>
        <taxon>BOP clade</taxon>
        <taxon>Oryzoideae</taxon>
        <taxon>Oryzeae</taxon>
        <taxon>Oryzinae</taxon>
        <taxon>Oryza</taxon>
    </lineage>
</organism>
<dbReference type="Gramene" id="OBART01G45970.1">
    <property type="protein sequence ID" value="OBART01G45970.1"/>
    <property type="gene ID" value="OBART01G45970"/>
</dbReference>